<evidence type="ECO:0000256" key="8">
    <source>
        <dbReference type="ARBA" id="ARBA00023136"/>
    </source>
</evidence>
<dbReference type="PRINTS" id="PR00252">
    <property type="entry name" value="NRIONCHANNEL"/>
</dbReference>
<keyword evidence="4 15" id="KW-0812">Transmembrane</keyword>
<feature type="domain" description="Neurotransmitter-gated ion-channel ligand-binding" evidence="16">
    <location>
        <begin position="40"/>
        <end position="242"/>
    </location>
</feature>
<keyword evidence="6" id="KW-0770">Synapse</keyword>
<dbReference type="InterPro" id="IPR036719">
    <property type="entry name" value="Neuro-gated_channel_TM_sf"/>
</dbReference>
<dbReference type="Pfam" id="PF02931">
    <property type="entry name" value="Neur_chan_LBD"/>
    <property type="match status" value="1"/>
</dbReference>
<comment type="similarity">
    <text evidence="1">Belongs to the ligand-gated ion channel (TC 1.A.9) family. Acetylcholine receptor (TC 1.A.9.1) subfamily.</text>
</comment>
<evidence type="ECO:0000256" key="14">
    <source>
        <dbReference type="ARBA" id="ARBA00034099"/>
    </source>
</evidence>
<dbReference type="InterPro" id="IPR038050">
    <property type="entry name" value="Neuro_actylchol_rec"/>
</dbReference>
<dbReference type="RefSeq" id="XP_013388502.1">
    <property type="nucleotide sequence ID" value="XM_013533048.1"/>
</dbReference>
<evidence type="ECO:0000259" key="17">
    <source>
        <dbReference type="Pfam" id="PF02932"/>
    </source>
</evidence>
<evidence type="ECO:0000256" key="10">
    <source>
        <dbReference type="ARBA" id="ARBA00023170"/>
    </source>
</evidence>
<dbReference type="SUPFAM" id="SSF90112">
    <property type="entry name" value="Neurotransmitter-gated ion-channel transmembrane pore"/>
    <property type="match status" value="1"/>
</dbReference>
<evidence type="ECO:0000313" key="19">
    <source>
        <dbReference type="RefSeq" id="XP_013388502.1"/>
    </source>
</evidence>
<keyword evidence="11" id="KW-0325">Glycoprotein</keyword>
<dbReference type="GO" id="GO:0045211">
    <property type="term" value="C:postsynaptic membrane"/>
    <property type="evidence" value="ECO:0007669"/>
    <property type="project" value="InterPro"/>
</dbReference>
<dbReference type="GO" id="GO:0022848">
    <property type="term" value="F:acetylcholine-gated monoatomic cation-selective channel activity"/>
    <property type="evidence" value="ECO:0007669"/>
    <property type="project" value="InterPro"/>
</dbReference>
<evidence type="ECO:0000256" key="3">
    <source>
        <dbReference type="ARBA" id="ARBA00022475"/>
    </source>
</evidence>
<evidence type="ECO:0000256" key="11">
    <source>
        <dbReference type="ARBA" id="ARBA00023180"/>
    </source>
</evidence>
<comment type="caution">
    <text evidence="15">Lacks conserved residue(s) required for the propagation of feature annotation.</text>
</comment>
<organism evidence="18 19">
    <name type="scientific">Lingula anatina</name>
    <name type="common">Brachiopod</name>
    <name type="synonym">Lingula unguis</name>
    <dbReference type="NCBI Taxonomy" id="7574"/>
    <lineage>
        <taxon>Eukaryota</taxon>
        <taxon>Metazoa</taxon>
        <taxon>Spiralia</taxon>
        <taxon>Lophotrochozoa</taxon>
        <taxon>Brachiopoda</taxon>
        <taxon>Linguliformea</taxon>
        <taxon>Lingulata</taxon>
        <taxon>Lingulida</taxon>
        <taxon>Linguloidea</taxon>
        <taxon>Lingulidae</taxon>
        <taxon>Lingula</taxon>
    </lineage>
</organism>
<dbReference type="FunFam" id="2.70.170.10:FF:000016">
    <property type="entry name" value="Nicotinic acetylcholine receptor subunit"/>
    <property type="match status" value="1"/>
</dbReference>
<keyword evidence="3" id="KW-1003">Cell membrane</keyword>
<dbReference type="NCBIfam" id="TIGR00860">
    <property type="entry name" value="LIC"/>
    <property type="match status" value="1"/>
</dbReference>
<dbReference type="CDD" id="cd18997">
    <property type="entry name" value="LGIC_ECD_nAChR"/>
    <property type="match status" value="1"/>
</dbReference>
<dbReference type="Proteomes" id="UP000085678">
    <property type="component" value="Unplaced"/>
</dbReference>
<sequence length="390" mass="44935">MENYVKFCVKWFIVCLLVFHSNVNGEEDDHGDEDHAAMESSLLSHLFSNYNTISMPFNPDGPVVVKLGMALFKMVDLDEKHQILFSSLWMRMSWTDNRLKWNTTEFEIEDLHIPYTRVWRPDITLYNDVGEDEKSLDKYPVKVHSDGSVLWLAPVLYKSYCRLDVRYFPYDQQVCPLRFGSWSFHGDHLLLTNMSESGDTSEFVDNGEWELVAMPLKTSIKSYQCCSGTYALVTFYIVMKRRALYYVFNIIIPCILIVAVSLLSFYLPPESGEKVSLVVTVLLALTVFMLLIADIMPPQADVVPFIAIYFACIIALLCLTTTMTVMIINLQYSGNHGNRVPPWLKRILFGWLARPLCLNELIQLNLDIVKNSQVMYSFISLSTYGYIIKY</sequence>
<keyword evidence="13 15" id="KW-0407">Ion channel</keyword>
<dbReference type="PROSITE" id="PS00236">
    <property type="entry name" value="NEUROTR_ION_CHANNEL"/>
    <property type="match status" value="1"/>
</dbReference>
<feature type="signal peptide" evidence="15">
    <location>
        <begin position="1"/>
        <end position="25"/>
    </location>
</feature>
<evidence type="ECO:0000256" key="7">
    <source>
        <dbReference type="ARBA" id="ARBA00023065"/>
    </source>
</evidence>
<evidence type="ECO:0000256" key="5">
    <source>
        <dbReference type="ARBA" id="ARBA00022989"/>
    </source>
</evidence>
<evidence type="ECO:0000256" key="2">
    <source>
        <dbReference type="ARBA" id="ARBA00022448"/>
    </source>
</evidence>
<dbReference type="Gene3D" id="1.20.58.390">
    <property type="entry name" value="Neurotransmitter-gated ion-channel transmembrane domain"/>
    <property type="match status" value="1"/>
</dbReference>
<dbReference type="Pfam" id="PF02932">
    <property type="entry name" value="Neur_chan_memb"/>
    <property type="match status" value="1"/>
</dbReference>
<evidence type="ECO:0000256" key="4">
    <source>
        <dbReference type="ARBA" id="ARBA00022692"/>
    </source>
</evidence>
<evidence type="ECO:0000256" key="9">
    <source>
        <dbReference type="ARBA" id="ARBA00023157"/>
    </source>
</evidence>
<keyword evidence="7 15" id="KW-0406">Ion transport</keyword>
<dbReference type="STRING" id="7574.A0A1S3HR37"/>
<dbReference type="Gene3D" id="2.70.170.10">
    <property type="entry name" value="Neurotransmitter-gated ion-channel ligand-binding domain"/>
    <property type="match status" value="1"/>
</dbReference>
<keyword evidence="10 19" id="KW-0675">Receptor</keyword>
<feature type="transmembrane region" description="Helical" evidence="15">
    <location>
        <begin position="243"/>
        <end position="263"/>
    </location>
</feature>
<evidence type="ECO:0000256" key="13">
    <source>
        <dbReference type="ARBA" id="ARBA00023303"/>
    </source>
</evidence>
<dbReference type="PRINTS" id="PR00254">
    <property type="entry name" value="NICOTINICR"/>
</dbReference>
<dbReference type="GeneID" id="106157417"/>
<keyword evidence="15" id="KW-0732">Signal</keyword>
<accession>A0A1S3HR37</accession>
<keyword evidence="18" id="KW-1185">Reference proteome</keyword>
<name>A0A1S3HR37_LINAN</name>
<dbReference type="GO" id="GO:0004888">
    <property type="term" value="F:transmembrane signaling receptor activity"/>
    <property type="evidence" value="ECO:0007669"/>
    <property type="project" value="InterPro"/>
</dbReference>
<evidence type="ECO:0000256" key="15">
    <source>
        <dbReference type="RuleBase" id="RU000687"/>
    </source>
</evidence>
<comment type="subcellular location">
    <subcellularLocation>
        <location evidence="14">Synaptic cell membrane</location>
        <topology evidence="14">Multi-pass membrane protein</topology>
    </subcellularLocation>
</comment>
<dbReference type="InterPro" id="IPR002394">
    <property type="entry name" value="Nicotinic_acetylcholine_rcpt"/>
</dbReference>
<evidence type="ECO:0000313" key="18">
    <source>
        <dbReference type="Proteomes" id="UP000085678"/>
    </source>
</evidence>
<evidence type="ECO:0000256" key="12">
    <source>
        <dbReference type="ARBA" id="ARBA00023286"/>
    </source>
</evidence>
<keyword evidence="9" id="KW-1015">Disulfide bond</keyword>
<feature type="transmembrane region" description="Helical" evidence="15">
    <location>
        <begin position="305"/>
        <end position="330"/>
    </location>
</feature>
<evidence type="ECO:0000256" key="6">
    <source>
        <dbReference type="ARBA" id="ARBA00023018"/>
    </source>
</evidence>
<evidence type="ECO:0000259" key="16">
    <source>
        <dbReference type="Pfam" id="PF02931"/>
    </source>
</evidence>
<feature type="domain" description="Neurotransmitter-gated ion-channel transmembrane" evidence="17">
    <location>
        <begin position="250"/>
        <end position="360"/>
    </location>
</feature>
<dbReference type="OrthoDB" id="6097775at2759"/>
<dbReference type="AlphaFoldDB" id="A0A1S3HR37"/>
<dbReference type="InterPro" id="IPR036734">
    <property type="entry name" value="Neur_chan_lig-bd_sf"/>
</dbReference>
<keyword evidence="8 15" id="KW-0472">Membrane</keyword>
<dbReference type="InterPro" id="IPR006202">
    <property type="entry name" value="Neur_chan_lig-bd"/>
</dbReference>
<dbReference type="KEGG" id="lak:106157417"/>
<evidence type="ECO:0000256" key="1">
    <source>
        <dbReference type="ARBA" id="ARBA00009237"/>
    </source>
</evidence>
<keyword evidence="2 15" id="KW-0813">Transport</keyword>
<dbReference type="FunFam" id="1.20.58.390:FF:000073">
    <property type="entry name" value="Neuronal acetylcholine receptor subunit alpha-9-II"/>
    <property type="match status" value="1"/>
</dbReference>
<dbReference type="CDD" id="cd19051">
    <property type="entry name" value="LGIC_TM_cation"/>
    <property type="match status" value="1"/>
</dbReference>
<proteinExistence type="inferred from homology"/>
<reference evidence="19" key="1">
    <citation type="submission" date="2025-08" db="UniProtKB">
        <authorList>
            <consortium name="RefSeq"/>
        </authorList>
    </citation>
    <scope>IDENTIFICATION</scope>
    <source>
        <tissue evidence="19">Gonads</tissue>
    </source>
</reference>
<feature type="chain" id="PRO_5022271486" evidence="15">
    <location>
        <begin position="26"/>
        <end position="390"/>
    </location>
</feature>
<dbReference type="PANTHER" id="PTHR18945">
    <property type="entry name" value="NEUROTRANSMITTER GATED ION CHANNEL"/>
    <property type="match status" value="1"/>
</dbReference>
<feature type="transmembrane region" description="Helical" evidence="15">
    <location>
        <begin position="275"/>
        <end position="293"/>
    </location>
</feature>
<dbReference type="InParanoid" id="A0A1S3HR37"/>
<dbReference type="InterPro" id="IPR018000">
    <property type="entry name" value="Neurotransmitter_ion_chnl_CS"/>
</dbReference>
<dbReference type="SUPFAM" id="SSF63712">
    <property type="entry name" value="Nicotinic receptor ligand binding domain-like"/>
    <property type="match status" value="1"/>
</dbReference>
<keyword evidence="12" id="KW-1071">Ligand-gated ion channel</keyword>
<protein>
    <submittedName>
        <fullName evidence="19">Neuronal acetylcholine receptor subunit alpha-10</fullName>
    </submittedName>
</protein>
<gene>
    <name evidence="19" type="primary">LOC106157417</name>
</gene>
<keyword evidence="5 15" id="KW-1133">Transmembrane helix</keyword>
<dbReference type="InterPro" id="IPR006029">
    <property type="entry name" value="Neurotrans-gated_channel_TM"/>
</dbReference>
<dbReference type="InterPro" id="IPR006201">
    <property type="entry name" value="Neur_channel"/>
</dbReference>